<comment type="caution">
    <text evidence="5">The sequence shown here is derived from an EMBL/GenBank/DDBJ whole genome shotgun (WGS) entry which is preliminary data.</text>
</comment>
<dbReference type="EMBL" id="BLSB01000001">
    <property type="protein sequence ID" value="GFP34244.1"/>
    <property type="molecule type" value="Genomic_DNA"/>
</dbReference>
<dbReference type="EMBL" id="BLRX01000004">
    <property type="protein sequence ID" value="GFP24623.1"/>
    <property type="molecule type" value="Genomic_DNA"/>
</dbReference>
<evidence type="ECO:0000313" key="3">
    <source>
        <dbReference type="EMBL" id="GFP24623.1"/>
    </source>
</evidence>
<dbReference type="PANTHER" id="PTHR21666:SF270">
    <property type="entry name" value="MUREIN HYDROLASE ACTIVATOR ENVC"/>
    <property type="match status" value="1"/>
</dbReference>
<dbReference type="InterPro" id="IPR011055">
    <property type="entry name" value="Dup_hybrid_motif"/>
</dbReference>
<sequence length="232" mass="24952">MKRLALLALLIVILLLILLTCPPLVALASSPDRPFISPVKGDILVDYLEPYRHKSTGERYLHRGIDIGARKGQVVVASADGTVSFVGRTPAGGGATISIVHAPGVKTTYLNLEQVKVVQGQKVSQGQEIGRIGENKDASSDQIHLHFGMIINGRYVDPKLFLNLDLTDISKYISLTDVDSKSAGSFPSWSKAARGEIATRSGHEEGSKSGGPNETSGGGFWHKVYRGLSYLK</sequence>
<dbReference type="AlphaFoldDB" id="A0A6V8PR44"/>
<evidence type="ECO:0000256" key="1">
    <source>
        <dbReference type="SAM" id="MobiDB-lite"/>
    </source>
</evidence>
<name>A0A6V8PR44_9ACTN</name>
<evidence type="ECO:0000259" key="2">
    <source>
        <dbReference type="Pfam" id="PF01551"/>
    </source>
</evidence>
<dbReference type="GO" id="GO:0004222">
    <property type="term" value="F:metalloendopeptidase activity"/>
    <property type="evidence" value="ECO:0007669"/>
    <property type="project" value="TreeGrafter"/>
</dbReference>
<feature type="domain" description="M23ase beta-sheet core" evidence="2">
    <location>
        <begin position="61"/>
        <end position="158"/>
    </location>
</feature>
<evidence type="ECO:0000313" key="8">
    <source>
        <dbReference type="Proteomes" id="UP000591948"/>
    </source>
</evidence>
<evidence type="ECO:0000313" key="6">
    <source>
        <dbReference type="Proteomes" id="UP000543224"/>
    </source>
</evidence>
<dbReference type="InterPro" id="IPR050570">
    <property type="entry name" value="Cell_wall_metabolism_enzyme"/>
</dbReference>
<reference evidence="6 7" key="1">
    <citation type="journal article" date="2020" name="Front. Microbiol.">
        <title>Single-cell genomics of novel Actinobacteria with the Wood-Ljungdahl pathway discovered in a serpentinizing system.</title>
        <authorList>
            <person name="Merino N."/>
            <person name="Kawai M."/>
            <person name="Boyd E.S."/>
            <person name="Colman D.R."/>
            <person name="McGlynn S.E."/>
            <person name="Nealson K.H."/>
            <person name="Kurokawa K."/>
            <person name="Hongoh Y."/>
        </authorList>
    </citation>
    <scope>NUCLEOTIDE SEQUENCE [LARGE SCALE GENOMIC DNA]</scope>
    <source>
        <strain evidence="3 6">S25</strain>
        <strain evidence="4 8">S33</strain>
        <strain evidence="5 7">S43</strain>
    </source>
</reference>
<organism evidence="5 7">
    <name type="scientific">Candidatus Hakubella thermalkaliphila</name>
    <dbReference type="NCBI Taxonomy" id="2754717"/>
    <lineage>
        <taxon>Bacteria</taxon>
        <taxon>Bacillati</taxon>
        <taxon>Actinomycetota</taxon>
        <taxon>Actinomycetota incertae sedis</taxon>
        <taxon>Candidatus Hakubellales</taxon>
        <taxon>Candidatus Hakubellaceae</taxon>
        <taxon>Candidatus Hakubella</taxon>
    </lineage>
</organism>
<accession>A0A6V8PR44</accession>
<evidence type="ECO:0000313" key="7">
    <source>
        <dbReference type="Proteomes" id="UP000576480"/>
    </source>
</evidence>
<gene>
    <name evidence="3" type="ORF">HKBW3S25_00061</name>
    <name evidence="4" type="ORF">HKBW3S33_00750</name>
    <name evidence="5" type="ORF">HKBW3S43_00035</name>
</gene>
<dbReference type="SUPFAM" id="SSF51261">
    <property type="entry name" value="Duplicated hybrid motif"/>
    <property type="match status" value="1"/>
</dbReference>
<dbReference type="RefSeq" id="WP_176229053.1">
    <property type="nucleotide sequence ID" value="NZ_BLRY01000029.1"/>
</dbReference>
<dbReference type="Proteomes" id="UP000591948">
    <property type="component" value="Unassembled WGS sequence"/>
</dbReference>
<dbReference type="Gene3D" id="2.70.70.10">
    <property type="entry name" value="Glucose Permease (Domain IIA)"/>
    <property type="match status" value="1"/>
</dbReference>
<dbReference type="EMBL" id="BLRY01000029">
    <property type="protein sequence ID" value="GFP27337.1"/>
    <property type="molecule type" value="Genomic_DNA"/>
</dbReference>
<dbReference type="InterPro" id="IPR016047">
    <property type="entry name" value="M23ase_b-sheet_dom"/>
</dbReference>
<dbReference type="Proteomes" id="UP000543224">
    <property type="component" value="Unassembled WGS sequence"/>
</dbReference>
<evidence type="ECO:0000313" key="5">
    <source>
        <dbReference type="EMBL" id="GFP34244.1"/>
    </source>
</evidence>
<protein>
    <submittedName>
        <fullName evidence="3">Peptidoglycan LD-endopeptidase LytH</fullName>
    </submittedName>
</protein>
<dbReference type="PANTHER" id="PTHR21666">
    <property type="entry name" value="PEPTIDASE-RELATED"/>
    <property type="match status" value="1"/>
</dbReference>
<evidence type="ECO:0000313" key="4">
    <source>
        <dbReference type="EMBL" id="GFP27337.1"/>
    </source>
</evidence>
<feature type="region of interest" description="Disordered" evidence="1">
    <location>
        <begin position="194"/>
        <end position="216"/>
    </location>
</feature>
<dbReference type="CDD" id="cd12797">
    <property type="entry name" value="M23_peptidase"/>
    <property type="match status" value="1"/>
</dbReference>
<dbReference type="Pfam" id="PF01551">
    <property type="entry name" value="Peptidase_M23"/>
    <property type="match status" value="1"/>
</dbReference>
<dbReference type="Proteomes" id="UP000576480">
    <property type="component" value="Unassembled WGS sequence"/>
</dbReference>
<keyword evidence="8" id="KW-1185">Reference proteome</keyword>
<proteinExistence type="predicted"/>